<name>A0ABZ2M4L7_9BACT</name>
<keyword evidence="2" id="KW-1185">Reference proteome</keyword>
<evidence type="ECO:0000313" key="1">
    <source>
        <dbReference type="EMBL" id="WXB16275.1"/>
    </source>
</evidence>
<proteinExistence type="predicted"/>
<protein>
    <submittedName>
        <fullName evidence="1">Uncharacterized protein</fullName>
    </submittedName>
</protein>
<organism evidence="1 2">
    <name type="scientific">Pendulispora albinea</name>
    <dbReference type="NCBI Taxonomy" id="2741071"/>
    <lineage>
        <taxon>Bacteria</taxon>
        <taxon>Pseudomonadati</taxon>
        <taxon>Myxococcota</taxon>
        <taxon>Myxococcia</taxon>
        <taxon>Myxococcales</taxon>
        <taxon>Sorangiineae</taxon>
        <taxon>Pendulisporaceae</taxon>
        <taxon>Pendulispora</taxon>
    </lineage>
</organism>
<dbReference type="RefSeq" id="WP_394825900.1">
    <property type="nucleotide sequence ID" value="NZ_CP089984.1"/>
</dbReference>
<reference evidence="1 2" key="1">
    <citation type="submission" date="2021-12" db="EMBL/GenBank/DDBJ databases">
        <title>Discovery of the Pendulisporaceae a myxobacterial family with distinct sporulation behavior and unique specialized metabolism.</title>
        <authorList>
            <person name="Garcia R."/>
            <person name="Popoff A."/>
            <person name="Bader C.D."/>
            <person name="Loehr J."/>
            <person name="Walesch S."/>
            <person name="Walt C."/>
            <person name="Boldt J."/>
            <person name="Bunk B."/>
            <person name="Haeckl F.J.F.P.J."/>
            <person name="Gunesch A.P."/>
            <person name="Birkelbach J."/>
            <person name="Nuebel U."/>
            <person name="Pietschmann T."/>
            <person name="Bach T."/>
            <person name="Mueller R."/>
        </authorList>
    </citation>
    <scope>NUCLEOTIDE SEQUENCE [LARGE SCALE GENOMIC DNA]</scope>
    <source>
        <strain evidence="1 2">MSr11954</strain>
    </source>
</reference>
<sequence>MSTWARQVSFIDGRFNDALSTKNTEGNCKTILTLPGRSEDELKGEIEWNQDWSFGMGRLTSPGCVIPFQYVLHRPAAPPPPPPATKCVPQKGRAYYDVTSNALPDQDAGVYCMPYRNTLVSFVDGRLEDAYFASSNSGDNCTTREVSTMSTNEWAEISWNDDWSQGTGRSYYNGCMYTLEYKLRR</sequence>
<accession>A0ABZ2M4L7</accession>
<dbReference type="Proteomes" id="UP001370348">
    <property type="component" value="Chromosome"/>
</dbReference>
<gene>
    <name evidence="1" type="ORF">LZC94_03145</name>
</gene>
<evidence type="ECO:0000313" key="2">
    <source>
        <dbReference type="Proteomes" id="UP001370348"/>
    </source>
</evidence>
<dbReference type="EMBL" id="CP089984">
    <property type="protein sequence ID" value="WXB16275.1"/>
    <property type="molecule type" value="Genomic_DNA"/>
</dbReference>